<feature type="chain" id="PRO_5009283416" description="histidine kinase" evidence="5">
    <location>
        <begin position="19"/>
        <end position="1040"/>
    </location>
</feature>
<feature type="domain" description="Histidine kinase" evidence="6">
    <location>
        <begin position="919"/>
        <end position="1022"/>
    </location>
</feature>
<dbReference type="InterPro" id="IPR003594">
    <property type="entry name" value="HATPase_dom"/>
</dbReference>
<dbReference type="SMART" id="SM00387">
    <property type="entry name" value="HATPase_c"/>
    <property type="match status" value="1"/>
</dbReference>
<protein>
    <recommendedName>
        <fullName evidence="2">histidine kinase</fullName>
        <ecNumber evidence="2">2.7.13.3</ecNumber>
    </recommendedName>
</protein>
<evidence type="ECO:0000256" key="5">
    <source>
        <dbReference type="SAM" id="SignalP"/>
    </source>
</evidence>
<evidence type="ECO:0000259" key="6">
    <source>
        <dbReference type="PROSITE" id="PS50109"/>
    </source>
</evidence>
<name>A0A1H5RU38_XYLRU</name>
<dbReference type="Pfam" id="PF02518">
    <property type="entry name" value="HATPase_c"/>
    <property type="match status" value="1"/>
</dbReference>
<accession>A0A1H5RU38</accession>
<dbReference type="SUPFAM" id="SSF55874">
    <property type="entry name" value="ATPase domain of HSP90 chaperone/DNA topoisomerase II/histidine kinase"/>
    <property type="match status" value="1"/>
</dbReference>
<keyword evidence="5" id="KW-0732">Signal</keyword>
<dbReference type="InterPro" id="IPR013783">
    <property type="entry name" value="Ig-like_fold"/>
</dbReference>
<organism evidence="7 8">
    <name type="scientific">Xylanibacter ruminicola</name>
    <name type="common">Prevotella ruminicola</name>
    <dbReference type="NCBI Taxonomy" id="839"/>
    <lineage>
        <taxon>Bacteria</taxon>
        <taxon>Pseudomonadati</taxon>
        <taxon>Bacteroidota</taxon>
        <taxon>Bacteroidia</taxon>
        <taxon>Bacteroidales</taxon>
        <taxon>Prevotellaceae</taxon>
        <taxon>Xylanibacter</taxon>
    </lineage>
</organism>
<dbReference type="InterPro" id="IPR011123">
    <property type="entry name" value="Y_Y_Y"/>
</dbReference>
<keyword evidence="3" id="KW-0597">Phosphoprotein</keyword>
<dbReference type="AlphaFoldDB" id="A0A1H5RU38"/>
<feature type="transmembrane region" description="Helical" evidence="4">
    <location>
        <begin position="802"/>
        <end position="822"/>
    </location>
</feature>
<dbReference type="SUPFAM" id="SSF63829">
    <property type="entry name" value="Calcium-dependent phosphotriesterase"/>
    <property type="match status" value="3"/>
</dbReference>
<evidence type="ECO:0000256" key="4">
    <source>
        <dbReference type="SAM" id="Phobius"/>
    </source>
</evidence>
<dbReference type="Proteomes" id="UP000236735">
    <property type="component" value="Unassembled WGS sequence"/>
</dbReference>
<dbReference type="Gene3D" id="2.60.40.10">
    <property type="entry name" value="Immunoglobulins"/>
    <property type="match status" value="1"/>
</dbReference>
<sequence length="1040" mass="117400">MKQLLTSLLLMFSLGMSAASTVIPDMKFRRLDTRDGLSNSTINYLFQDSKGFIWIGTSYGLNRYDGYRFRTYYSSPSDSTSLRNNYIDQIWEDHLGRLWLKQGMNYSIFDPVTERVNRNPTTELVKWGIKGGIDRFYIDSEKRIWVKTYDEGLYCYNPKKKKLKLVKYGYAQDEISKEFWVSSFGESDGRLLMASSDGDMMTIDGDHGTVLSKDSYMRNNGGKPSDAYNIFVDKRNNYWVITGGGKVFIFDQKEKKWHTSVNSYFAEYGIPALPSPMQIWDVAMDHRGWLWIATDHEGLFVVDPKSKEVKQFVNNKYDTTTLSENTAKHLLIDKNGGVWIACYRNGLNQYIEKLLGFKTLELGDVNTTTEDIYGNYWLGTDNRGIVKYVPSTGETEVYDKARCGFASDIMVASYGASDGSVWFGTYNGGLIRIANGHATNYTASNAEDGLLNNNVWSVTEDKWGNIWLGTLGNGVQQLDVKTGKFKTYNSYNSNLPENFMTSATWTAKGWLMVGHSQYYSLINPLSGKIVNITIPAIPGQPAAMASTTCVIEDSRGLVWHGSTAGCCVVDGKTGKQTLLDRNSGLLGSSVVGIAEDLQHNMWVVTEHGVSSVVPKKEEDGDWTFTVSSFSSRDGLQEGPYNQRSISRTKDGLILVGGLGGVDVIYPKLVANIHNTEKPIFSGLKLFGQELGVGDEYEGRVILKKALNDSRELTLRHYENQFTIQLATDKGEIHNPSRFVYMLEGFSDKWIKTEEQDPNITYMSLHHGSYVLHVRMLNEDGTMGQNEATLKITITPPLLRNRWILLLFLLFVAAAVWLWRHFFLKRQADHVERERLRMEVKKKQWMNEMKTQMMAEEQTARKNAESRQPEWEVSALTLHRQENDLQAFMKEQCAQYKAPDGKRVKFSFFPLAQDLRLEFDHDMMAQAIQILLNNSVMFSPSDCRIKVFVDKTDNHGTIRISDNGVGLPEEAKAHMFDSVVNDDDPGICLHIVKDIVEAHGGTVVGDNNAGGGSVFTITIPLDDTGDVEEAVLMDDDDEINN</sequence>
<dbReference type="Pfam" id="PF07495">
    <property type="entry name" value="Y_Y_Y"/>
    <property type="match status" value="1"/>
</dbReference>
<dbReference type="InterPro" id="IPR004358">
    <property type="entry name" value="Sig_transdc_His_kin-like_C"/>
</dbReference>
<dbReference type="InterPro" id="IPR005467">
    <property type="entry name" value="His_kinase_dom"/>
</dbReference>
<evidence type="ECO:0000256" key="2">
    <source>
        <dbReference type="ARBA" id="ARBA00012438"/>
    </source>
</evidence>
<dbReference type="Gene3D" id="2.130.10.10">
    <property type="entry name" value="YVTN repeat-like/Quinoprotein amine dehydrogenase"/>
    <property type="match status" value="2"/>
</dbReference>
<proteinExistence type="predicted"/>
<dbReference type="EMBL" id="FNUV01000001">
    <property type="protein sequence ID" value="SEF41859.1"/>
    <property type="molecule type" value="Genomic_DNA"/>
</dbReference>
<dbReference type="PROSITE" id="PS50109">
    <property type="entry name" value="HIS_KIN"/>
    <property type="match status" value="1"/>
</dbReference>
<dbReference type="RefSeq" id="WP_103914945.1">
    <property type="nucleotide sequence ID" value="NZ_FNUV01000001.1"/>
</dbReference>
<keyword evidence="4" id="KW-1133">Transmembrane helix</keyword>
<evidence type="ECO:0000313" key="7">
    <source>
        <dbReference type="EMBL" id="SEF41859.1"/>
    </source>
</evidence>
<dbReference type="InterPro" id="IPR011110">
    <property type="entry name" value="Reg_prop"/>
</dbReference>
<dbReference type="EC" id="2.7.13.3" evidence="2"/>
<dbReference type="Pfam" id="PF07494">
    <property type="entry name" value="Reg_prop"/>
    <property type="match status" value="2"/>
</dbReference>
<evidence type="ECO:0000256" key="1">
    <source>
        <dbReference type="ARBA" id="ARBA00000085"/>
    </source>
</evidence>
<dbReference type="PANTHER" id="PTHR43547">
    <property type="entry name" value="TWO-COMPONENT HISTIDINE KINASE"/>
    <property type="match status" value="1"/>
</dbReference>
<comment type="catalytic activity">
    <reaction evidence="1">
        <text>ATP + protein L-histidine = ADP + protein N-phospho-L-histidine.</text>
        <dbReference type="EC" id="2.7.13.3"/>
    </reaction>
</comment>
<feature type="signal peptide" evidence="5">
    <location>
        <begin position="1"/>
        <end position="18"/>
    </location>
</feature>
<dbReference type="PRINTS" id="PR00344">
    <property type="entry name" value="BCTRLSENSOR"/>
</dbReference>
<reference evidence="7 8" key="1">
    <citation type="submission" date="2016-10" db="EMBL/GenBank/DDBJ databases">
        <authorList>
            <person name="de Groot N.N."/>
        </authorList>
    </citation>
    <scope>NUCLEOTIDE SEQUENCE [LARGE SCALE GENOMIC DNA]</scope>
    <source>
        <strain evidence="7 8">AR32</strain>
    </source>
</reference>
<dbReference type="InterPro" id="IPR015943">
    <property type="entry name" value="WD40/YVTN_repeat-like_dom_sf"/>
</dbReference>
<evidence type="ECO:0000256" key="3">
    <source>
        <dbReference type="ARBA" id="ARBA00022553"/>
    </source>
</evidence>
<gene>
    <name evidence="7" type="ORF">SAMN05216354_0335</name>
</gene>
<evidence type="ECO:0000313" key="8">
    <source>
        <dbReference type="Proteomes" id="UP000236735"/>
    </source>
</evidence>
<keyword evidence="4" id="KW-0812">Transmembrane</keyword>
<dbReference type="GO" id="GO:0000155">
    <property type="term" value="F:phosphorelay sensor kinase activity"/>
    <property type="evidence" value="ECO:0007669"/>
    <property type="project" value="TreeGrafter"/>
</dbReference>
<dbReference type="InterPro" id="IPR036890">
    <property type="entry name" value="HATPase_C_sf"/>
</dbReference>
<dbReference type="PANTHER" id="PTHR43547:SF2">
    <property type="entry name" value="HYBRID SIGNAL TRANSDUCTION HISTIDINE KINASE C"/>
    <property type="match status" value="1"/>
</dbReference>
<dbReference type="Gene3D" id="3.30.565.10">
    <property type="entry name" value="Histidine kinase-like ATPase, C-terminal domain"/>
    <property type="match status" value="1"/>
</dbReference>
<keyword evidence="4" id="KW-0472">Membrane</keyword>